<dbReference type="PANTHER" id="PTHR42939">
    <property type="entry name" value="ABC TRANSPORTER ATP-BINDING PROTEIN ALBC-RELATED"/>
    <property type="match status" value="1"/>
</dbReference>
<evidence type="ECO:0000313" key="5">
    <source>
        <dbReference type="EMBL" id="MST54413.1"/>
    </source>
</evidence>
<dbReference type="InterPro" id="IPR003593">
    <property type="entry name" value="AAA+_ATPase"/>
</dbReference>
<dbReference type="InterPro" id="IPR027417">
    <property type="entry name" value="P-loop_NTPase"/>
</dbReference>
<dbReference type="Proteomes" id="UP001212085">
    <property type="component" value="Chromosome"/>
</dbReference>
<evidence type="ECO:0000313" key="6">
    <source>
        <dbReference type="EMBL" id="WBB06693.1"/>
    </source>
</evidence>
<dbReference type="InterPro" id="IPR003439">
    <property type="entry name" value="ABC_transporter-like_ATP-bd"/>
</dbReference>
<keyword evidence="2" id="KW-0547">Nucleotide-binding</keyword>
<dbReference type="InterPro" id="IPR017871">
    <property type="entry name" value="ABC_transporter-like_CS"/>
</dbReference>
<dbReference type="GO" id="GO:0016887">
    <property type="term" value="F:ATP hydrolysis activity"/>
    <property type="evidence" value="ECO:0007669"/>
    <property type="project" value="InterPro"/>
</dbReference>
<keyword evidence="3 5" id="KW-0067">ATP-binding</keyword>
<dbReference type="PROSITE" id="PS00211">
    <property type="entry name" value="ABC_TRANSPORTER_1"/>
    <property type="match status" value="1"/>
</dbReference>
<feature type="domain" description="ABC transporter" evidence="4">
    <location>
        <begin position="2"/>
        <end position="232"/>
    </location>
</feature>
<dbReference type="SMART" id="SM00382">
    <property type="entry name" value="AAA"/>
    <property type="match status" value="1"/>
</dbReference>
<name>A0A6N7WR62_STRAY</name>
<dbReference type="RefSeq" id="WP_154455507.1">
    <property type="nucleotide sequence ID" value="NZ_BRXN01000062.1"/>
</dbReference>
<dbReference type="EMBL" id="VUNP01000053">
    <property type="protein sequence ID" value="MST54413.1"/>
    <property type="molecule type" value="Genomic_DNA"/>
</dbReference>
<reference evidence="6 8" key="2">
    <citation type="submission" date="2022-12" db="EMBL/GenBank/DDBJ databases">
        <title>Streptococcus alactolyticus LGM, complete genome.</title>
        <authorList>
            <person name="Liu Z."/>
            <person name="Mu C."/>
            <person name="Zhu W."/>
        </authorList>
    </citation>
    <scope>NUCLEOTIDE SEQUENCE [LARGE SCALE GENOMIC DNA]</scope>
    <source>
        <strain evidence="6 8">LGM</strain>
    </source>
</reference>
<dbReference type="OrthoDB" id="9804819at2"/>
<evidence type="ECO:0000259" key="4">
    <source>
        <dbReference type="PROSITE" id="PS50893"/>
    </source>
</evidence>
<evidence type="ECO:0000313" key="8">
    <source>
        <dbReference type="Proteomes" id="UP001212085"/>
    </source>
</evidence>
<evidence type="ECO:0000256" key="3">
    <source>
        <dbReference type="ARBA" id="ARBA00022840"/>
    </source>
</evidence>
<organism evidence="5 7">
    <name type="scientific">Streptococcus alactolyticus</name>
    <dbReference type="NCBI Taxonomy" id="29389"/>
    <lineage>
        <taxon>Bacteria</taxon>
        <taxon>Bacillati</taxon>
        <taxon>Bacillota</taxon>
        <taxon>Bacilli</taxon>
        <taxon>Lactobacillales</taxon>
        <taxon>Streptococcaceae</taxon>
        <taxon>Streptococcus</taxon>
    </lineage>
</organism>
<dbReference type="AlphaFoldDB" id="A0A6N7WR62"/>
<dbReference type="SUPFAM" id="SSF52540">
    <property type="entry name" value="P-loop containing nucleoside triphosphate hydrolases"/>
    <property type="match status" value="1"/>
</dbReference>
<dbReference type="InterPro" id="IPR051782">
    <property type="entry name" value="ABC_Transporter_VariousFunc"/>
</dbReference>
<dbReference type="GO" id="GO:0005524">
    <property type="term" value="F:ATP binding"/>
    <property type="evidence" value="ECO:0007669"/>
    <property type="project" value="UniProtKB-KW"/>
</dbReference>
<gene>
    <name evidence="5" type="ORF">FYJ82_08580</name>
    <name evidence="6" type="ORF">O6R09_01775</name>
</gene>
<sequence length="241" mass="26799">MLKLENITGGYVNIPVLKNVSFEVVKGELVGLIGLNGAGKSTTINEIIGLLTPYQGEISLDGLTLEKDASAYRQKIGFIPETPSLYEELTLREHLETVAMAYDLDYDKAMARAMDLLELFRLSDKLDWFPIHFSKGMKQKVMIVCAFMIDPSLFIVDEPFLGLDPLAISHLTELLDQEKAKGKAILMSTHVLDAAEKMCDRFVILHQGQVRATGTLADLRQQFGKENASLTDIYMALTKEG</sequence>
<dbReference type="Pfam" id="PF00005">
    <property type="entry name" value="ABC_tran"/>
    <property type="match status" value="1"/>
</dbReference>
<keyword evidence="1" id="KW-0813">Transport</keyword>
<dbReference type="EMBL" id="CP114883">
    <property type="protein sequence ID" value="WBB06693.1"/>
    <property type="molecule type" value="Genomic_DNA"/>
</dbReference>
<evidence type="ECO:0000256" key="2">
    <source>
        <dbReference type="ARBA" id="ARBA00022741"/>
    </source>
</evidence>
<accession>A0A6N7WR62</accession>
<keyword evidence="8" id="KW-1185">Reference proteome</keyword>
<dbReference type="PROSITE" id="PS50893">
    <property type="entry name" value="ABC_TRANSPORTER_2"/>
    <property type="match status" value="1"/>
</dbReference>
<proteinExistence type="predicted"/>
<protein>
    <submittedName>
        <fullName evidence="5">ABC transporter ATP-binding protein</fullName>
    </submittedName>
</protein>
<dbReference type="Proteomes" id="UP000471052">
    <property type="component" value="Unassembled WGS sequence"/>
</dbReference>
<evidence type="ECO:0000256" key="1">
    <source>
        <dbReference type="ARBA" id="ARBA00022448"/>
    </source>
</evidence>
<dbReference type="Gene3D" id="3.40.50.300">
    <property type="entry name" value="P-loop containing nucleotide triphosphate hydrolases"/>
    <property type="match status" value="1"/>
</dbReference>
<dbReference type="CDD" id="cd03230">
    <property type="entry name" value="ABC_DR_subfamily_A"/>
    <property type="match status" value="1"/>
</dbReference>
<dbReference type="PANTHER" id="PTHR42939:SF5">
    <property type="entry name" value="ABC-TYPE TRANSPORTER ATP-BINDING PROTEIN ECSA"/>
    <property type="match status" value="1"/>
</dbReference>
<reference evidence="5 7" key="1">
    <citation type="submission" date="2019-08" db="EMBL/GenBank/DDBJ databases">
        <title>In-depth cultivation of the pig gut microbiome towards novel bacterial diversity and tailored functional studies.</title>
        <authorList>
            <person name="Wylensek D."/>
            <person name="Hitch T.C.A."/>
            <person name="Clavel T."/>
        </authorList>
    </citation>
    <scope>NUCLEOTIDE SEQUENCE [LARGE SCALE GENOMIC DNA]</scope>
    <source>
        <strain evidence="5 7">BL-178-WT-3A</strain>
    </source>
</reference>
<evidence type="ECO:0000313" key="7">
    <source>
        <dbReference type="Proteomes" id="UP000471052"/>
    </source>
</evidence>